<name>A0A383C679_9ZZZZ</name>
<reference evidence="1" key="1">
    <citation type="submission" date="2018-05" db="EMBL/GenBank/DDBJ databases">
        <authorList>
            <person name="Lanie J.A."/>
            <person name="Ng W.-L."/>
            <person name="Kazmierczak K.M."/>
            <person name="Andrzejewski T.M."/>
            <person name="Davidsen T.M."/>
            <person name="Wayne K.J."/>
            <person name="Tettelin H."/>
            <person name="Glass J.I."/>
            <person name="Rusch D."/>
            <person name="Podicherti R."/>
            <person name="Tsui H.-C.T."/>
            <person name="Winkler M.E."/>
        </authorList>
    </citation>
    <scope>NUCLEOTIDE SEQUENCE</scope>
</reference>
<feature type="non-terminal residue" evidence="1">
    <location>
        <position position="150"/>
    </location>
</feature>
<sequence>LPIFAILAVAILAGDRLVLVPLVNSWQTRAAKITELEGNVGNGNDLLPRAKLNTKKWKRYWEGNLNSTNSIAEDEVLRAIETWTDDSRILLTSIKPQWQNHEYEFLGNEIAENKTYSYRTYDVRLVAEGTMQQAVEFVHAIESDELPLKI</sequence>
<dbReference type="AlphaFoldDB" id="A0A383C679"/>
<organism evidence="1">
    <name type="scientific">marine metagenome</name>
    <dbReference type="NCBI Taxonomy" id="408172"/>
    <lineage>
        <taxon>unclassified sequences</taxon>
        <taxon>metagenomes</taxon>
        <taxon>ecological metagenomes</taxon>
    </lineage>
</organism>
<evidence type="ECO:0000313" key="1">
    <source>
        <dbReference type="EMBL" id="SVE27553.1"/>
    </source>
</evidence>
<feature type="non-terminal residue" evidence="1">
    <location>
        <position position="1"/>
    </location>
</feature>
<gene>
    <name evidence="1" type="ORF">METZ01_LOCUS480407</name>
</gene>
<accession>A0A383C679</accession>
<proteinExistence type="predicted"/>
<dbReference type="EMBL" id="UINC01206090">
    <property type="protein sequence ID" value="SVE27553.1"/>
    <property type="molecule type" value="Genomic_DNA"/>
</dbReference>
<protein>
    <submittedName>
        <fullName evidence="1">Uncharacterized protein</fullName>
    </submittedName>
</protein>